<keyword evidence="1" id="KW-0460">Magnesium</keyword>
<evidence type="ECO:0000256" key="1">
    <source>
        <dbReference type="RuleBase" id="RU365090"/>
    </source>
</evidence>
<dbReference type="InterPro" id="IPR036425">
    <property type="entry name" value="MoaB/Mog-like_dom_sf"/>
</dbReference>
<comment type="pathway">
    <text evidence="1">Cofactor biosynthesis; molybdopterin biosynthesis.</text>
</comment>
<dbReference type="GO" id="GO:0046872">
    <property type="term" value="F:metal ion binding"/>
    <property type="evidence" value="ECO:0007669"/>
    <property type="project" value="UniProtKB-UniRule"/>
</dbReference>
<dbReference type="AlphaFoldDB" id="A0AA44BES0"/>
<keyword evidence="1" id="KW-0808">Transferase</keyword>
<dbReference type="EMBL" id="SUMG01000020">
    <property type="protein sequence ID" value="NBG89263.1"/>
    <property type="molecule type" value="Genomic_DNA"/>
</dbReference>
<keyword evidence="1" id="KW-0479">Metal-binding</keyword>
<evidence type="ECO:0000313" key="3">
    <source>
        <dbReference type="EMBL" id="NBG89263.1"/>
    </source>
</evidence>
<dbReference type="PANTHER" id="PTHR10192:SF28">
    <property type="entry name" value="MOLYBDOPTERIN MOLYBDENUMTRANSFERASE"/>
    <property type="match status" value="1"/>
</dbReference>
<keyword evidence="4" id="KW-1185">Reference proteome</keyword>
<dbReference type="InterPro" id="IPR038987">
    <property type="entry name" value="MoeA-like"/>
</dbReference>
<evidence type="ECO:0000313" key="4">
    <source>
        <dbReference type="Proteomes" id="UP000449710"/>
    </source>
</evidence>
<dbReference type="Gene3D" id="3.40.980.10">
    <property type="entry name" value="MoaB/Mog-like domain"/>
    <property type="match status" value="1"/>
</dbReference>
<dbReference type="RefSeq" id="WP_160722754.1">
    <property type="nucleotide sequence ID" value="NZ_SUMG01000020.1"/>
</dbReference>
<dbReference type="Pfam" id="PF00994">
    <property type="entry name" value="MoCF_biosynth"/>
    <property type="match status" value="1"/>
</dbReference>
<dbReference type="GO" id="GO:0006777">
    <property type="term" value="P:Mo-molybdopterin cofactor biosynthetic process"/>
    <property type="evidence" value="ECO:0007669"/>
    <property type="project" value="UniProtKB-UniRule"/>
</dbReference>
<proteinExistence type="inferred from homology"/>
<comment type="cofactor">
    <cofactor evidence="1">
        <name>Mg(2+)</name>
        <dbReference type="ChEBI" id="CHEBI:18420"/>
    </cofactor>
</comment>
<evidence type="ECO:0000259" key="2">
    <source>
        <dbReference type="SMART" id="SM00852"/>
    </source>
</evidence>
<dbReference type="Proteomes" id="UP000449710">
    <property type="component" value="Unassembled WGS sequence"/>
</dbReference>
<comment type="catalytic activity">
    <reaction evidence="1">
        <text>adenylyl-molybdopterin + molybdate = Mo-molybdopterin + AMP + H(+)</text>
        <dbReference type="Rhea" id="RHEA:35047"/>
        <dbReference type="ChEBI" id="CHEBI:15378"/>
        <dbReference type="ChEBI" id="CHEBI:36264"/>
        <dbReference type="ChEBI" id="CHEBI:62727"/>
        <dbReference type="ChEBI" id="CHEBI:71302"/>
        <dbReference type="ChEBI" id="CHEBI:456215"/>
    </reaction>
</comment>
<sequence>MKKVKVEEAVGKLFAHDLTKIVPGEFKGARFKKGEIIKEEDIKELKSMGKNHVFILDMKEDEYHENDAALRIAKASRGEGIRLEGPKEGKMTLVAEKKGLLKIDLEQLYKVNDLDQLMYATIHQNTVVEEGKALAGTRIIPLTIKKAPIDTVENLLLREQSQNNPMIYVKELIPYKIGIVVTGTEVFEGRIQDRFGPVLEKKAEEYGGVFHKMVYAKDEEEDIKEKIEELIRDGAEMIMTSGGMSVDADDVTPLAIKNTADQVVTYGSSVLPGAMFMLAYKGEIPILGIPACGMYHRITILDLVLPRVMAKETITKKDINQLAHGGLCQNCAVCHYPICPLGKA</sequence>
<keyword evidence="1" id="KW-0500">Molybdenum</keyword>
<accession>A0AA44BES0</accession>
<dbReference type="SMART" id="SM00852">
    <property type="entry name" value="MoCF_biosynth"/>
    <property type="match status" value="1"/>
</dbReference>
<comment type="function">
    <text evidence="1">Catalyzes the insertion of molybdate into adenylated molybdopterin with the concomitant release of AMP.</text>
</comment>
<comment type="caution">
    <text evidence="3">The sequence shown here is derived from an EMBL/GenBank/DDBJ whole genome shotgun (WGS) entry which is preliminary data.</text>
</comment>
<dbReference type="GO" id="GO:0005829">
    <property type="term" value="C:cytosol"/>
    <property type="evidence" value="ECO:0007669"/>
    <property type="project" value="TreeGrafter"/>
</dbReference>
<comment type="similarity">
    <text evidence="1">Belongs to the MoeA family.</text>
</comment>
<dbReference type="PANTHER" id="PTHR10192">
    <property type="entry name" value="MOLYBDOPTERIN BIOSYNTHESIS PROTEIN"/>
    <property type="match status" value="1"/>
</dbReference>
<protein>
    <recommendedName>
        <fullName evidence="1">Molybdopterin molybdenumtransferase</fullName>
        <ecNumber evidence="1">2.10.1.1</ecNumber>
    </recommendedName>
</protein>
<reference evidence="3 4" key="1">
    <citation type="submission" date="2019-04" db="EMBL/GenBank/DDBJ databases">
        <title>Isachenkonia alkalipeptolytica gen. nov. sp. nov. a new anaerobic, alkiliphilic organothrophic bacterium capable to reduce synthesized ferrihydrite isolated from a soda lake.</title>
        <authorList>
            <person name="Toshchakov S.V."/>
            <person name="Zavarzina D.G."/>
            <person name="Zhilina T.N."/>
            <person name="Kostrikina N.A."/>
            <person name="Kublanov I.V."/>
        </authorList>
    </citation>
    <scope>NUCLEOTIDE SEQUENCE [LARGE SCALE GENOMIC DNA]</scope>
    <source>
        <strain evidence="3 4">Z-1701</strain>
    </source>
</reference>
<gene>
    <name evidence="3" type="ORF">ISALK_12260</name>
</gene>
<dbReference type="SUPFAM" id="SSF53218">
    <property type="entry name" value="Molybdenum cofactor biosynthesis proteins"/>
    <property type="match status" value="1"/>
</dbReference>
<keyword evidence="1" id="KW-0501">Molybdenum cofactor biosynthesis</keyword>
<dbReference type="EC" id="2.10.1.1" evidence="1"/>
<feature type="domain" description="MoaB/Mog" evidence="2">
    <location>
        <begin position="178"/>
        <end position="310"/>
    </location>
</feature>
<organism evidence="3 4">
    <name type="scientific">Isachenkonia alkalipeptolytica</name>
    <dbReference type="NCBI Taxonomy" id="2565777"/>
    <lineage>
        <taxon>Bacteria</taxon>
        <taxon>Bacillati</taxon>
        <taxon>Bacillota</taxon>
        <taxon>Clostridia</taxon>
        <taxon>Eubacteriales</taxon>
        <taxon>Clostridiaceae</taxon>
        <taxon>Isachenkonia</taxon>
    </lineage>
</organism>
<dbReference type="GO" id="GO:0061599">
    <property type="term" value="F:molybdopterin molybdotransferase activity"/>
    <property type="evidence" value="ECO:0007669"/>
    <property type="project" value="UniProtKB-UniRule"/>
</dbReference>
<dbReference type="InterPro" id="IPR001453">
    <property type="entry name" value="MoaB/Mog_dom"/>
</dbReference>
<dbReference type="CDD" id="cd03522">
    <property type="entry name" value="MoeA_like"/>
    <property type="match status" value="1"/>
</dbReference>
<name>A0AA44BES0_9CLOT</name>